<dbReference type="PATRIC" id="fig|1423788.3.peg.1446"/>
<keyword evidence="2" id="KW-1185">Reference proteome</keyword>
<evidence type="ECO:0000313" key="1">
    <source>
        <dbReference type="EMBL" id="KRK83447.1"/>
    </source>
</evidence>
<dbReference type="RefSeq" id="WP_087721292.1">
    <property type="nucleotide sequence ID" value="NZ_AZDY01000036.1"/>
</dbReference>
<dbReference type="Proteomes" id="UP000051515">
    <property type="component" value="Unassembled WGS sequence"/>
</dbReference>
<dbReference type="OrthoDB" id="2300361at2"/>
<reference evidence="1 2" key="1">
    <citation type="journal article" date="2015" name="Genome Announc.">
        <title>Expanding the biotechnology potential of lactobacilli through comparative genomics of 213 strains and associated genera.</title>
        <authorList>
            <person name="Sun Z."/>
            <person name="Harris H.M."/>
            <person name="McCann A."/>
            <person name="Guo C."/>
            <person name="Argimon S."/>
            <person name="Zhang W."/>
            <person name="Yang X."/>
            <person name="Jeffery I.B."/>
            <person name="Cooney J.C."/>
            <person name="Kagawa T.F."/>
            <person name="Liu W."/>
            <person name="Song Y."/>
            <person name="Salvetti E."/>
            <person name="Wrobel A."/>
            <person name="Rasinkangas P."/>
            <person name="Parkhill J."/>
            <person name="Rea M.C."/>
            <person name="O'Sullivan O."/>
            <person name="Ritari J."/>
            <person name="Douillard F.P."/>
            <person name="Paul Ross R."/>
            <person name="Yang R."/>
            <person name="Briner A.E."/>
            <person name="Felis G.E."/>
            <person name="de Vos W.M."/>
            <person name="Barrangou R."/>
            <person name="Klaenhammer T.R."/>
            <person name="Caufield P.W."/>
            <person name="Cui Y."/>
            <person name="Zhang H."/>
            <person name="O'Toole P.W."/>
        </authorList>
    </citation>
    <scope>NUCLEOTIDE SEQUENCE [LARGE SCALE GENOMIC DNA]</scope>
    <source>
        <strain evidence="1 2">DSM 19674</strain>
    </source>
</reference>
<gene>
    <name evidence="1" type="ORF">FC78_GL001403</name>
</gene>
<comment type="caution">
    <text evidence="1">The sequence shown here is derived from an EMBL/GenBank/DDBJ whole genome shotgun (WGS) entry which is preliminary data.</text>
</comment>
<proteinExistence type="predicted"/>
<dbReference type="STRING" id="1423788.FC78_GL001403"/>
<name>A0A0R1KWF2_9LACO</name>
<dbReference type="EMBL" id="AZDY01000036">
    <property type="protein sequence ID" value="KRK83447.1"/>
    <property type="molecule type" value="Genomic_DNA"/>
</dbReference>
<dbReference type="AlphaFoldDB" id="A0A0R1KWF2"/>
<sequence length="164" mass="19016">MTKINDAVLCGGMIHGETSMSVKDLVKAFPIPLTKKFNYEVKDMSNVRVLKGWTKMEREELEDAVSDHDLFHIFGDIFESNSGFTALNNKLNYIGIYEEAGFSKDIADFYTGKAKFPDKKYYVHFIKDQNEDYQTQFTKEEVLDINPKYEPFMEVVPENELVEE</sequence>
<evidence type="ECO:0000313" key="2">
    <source>
        <dbReference type="Proteomes" id="UP000051515"/>
    </source>
</evidence>
<organism evidence="1 2">
    <name type="scientific">Companilactobacillus bobalius DSM 19674</name>
    <dbReference type="NCBI Taxonomy" id="1423788"/>
    <lineage>
        <taxon>Bacteria</taxon>
        <taxon>Bacillati</taxon>
        <taxon>Bacillota</taxon>
        <taxon>Bacilli</taxon>
        <taxon>Lactobacillales</taxon>
        <taxon>Lactobacillaceae</taxon>
        <taxon>Companilactobacillus</taxon>
        <taxon>Companilactobacillus bobalius</taxon>
    </lineage>
</organism>
<accession>A0A0R1KWF2</accession>
<protein>
    <submittedName>
        <fullName evidence="1">Uncharacterized protein</fullName>
    </submittedName>
</protein>